<gene>
    <name evidence="2" type="ORF">KIPB_013943</name>
</gene>
<feature type="transmembrane region" description="Helical" evidence="1">
    <location>
        <begin position="12"/>
        <end position="32"/>
    </location>
</feature>
<keyword evidence="1" id="KW-0812">Transmembrane</keyword>
<protein>
    <submittedName>
        <fullName evidence="2">Uncharacterized protein</fullName>
    </submittedName>
</protein>
<evidence type="ECO:0000256" key="1">
    <source>
        <dbReference type="SAM" id="Phobius"/>
    </source>
</evidence>
<name>A0A9K3D9W9_9EUKA</name>
<organism evidence="2 3">
    <name type="scientific">Kipferlia bialata</name>
    <dbReference type="NCBI Taxonomy" id="797122"/>
    <lineage>
        <taxon>Eukaryota</taxon>
        <taxon>Metamonada</taxon>
        <taxon>Carpediemonas-like organisms</taxon>
        <taxon>Kipferlia</taxon>
    </lineage>
</organism>
<reference evidence="2 3" key="1">
    <citation type="journal article" date="2018" name="PLoS ONE">
        <title>The draft genome of Kipferlia bialata reveals reductive genome evolution in fornicate parasites.</title>
        <authorList>
            <person name="Tanifuji G."/>
            <person name="Takabayashi S."/>
            <person name="Kume K."/>
            <person name="Takagi M."/>
            <person name="Nakayama T."/>
            <person name="Kamikawa R."/>
            <person name="Inagaki Y."/>
            <person name="Hashimoto T."/>
        </authorList>
    </citation>
    <scope>NUCLEOTIDE SEQUENCE [LARGE SCALE GENOMIC DNA]</scope>
    <source>
        <strain evidence="2">NY0173</strain>
    </source>
</reference>
<keyword evidence="1" id="KW-0472">Membrane</keyword>
<dbReference type="Proteomes" id="UP000265618">
    <property type="component" value="Unassembled WGS sequence"/>
</dbReference>
<keyword evidence="3" id="KW-1185">Reference proteome</keyword>
<sequence>GASESLLERSSIAGFLTLLCVYITPFHIALIRPSAPVAGGDANVEKRANKARLATSIYLTLAPTLVFIANLAAFQNSGDPGTSSL</sequence>
<evidence type="ECO:0000313" key="2">
    <source>
        <dbReference type="EMBL" id="GIQ90937.1"/>
    </source>
</evidence>
<proteinExistence type="predicted"/>
<dbReference type="AlphaFoldDB" id="A0A9K3D9W9"/>
<feature type="non-terminal residue" evidence="2">
    <location>
        <position position="1"/>
    </location>
</feature>
<comment type="caution">
    <text evidence="2">The sequence shown here is derived from an EMBL/GenBank/DDBJ whole genome shotgun (WGS) entry which is preliminary data.</text>
</comment>
<feature type="transmembrane region" description="Helical" evidence="1">
    <location>
        <begin position="53"/>
        <end position="74"/>
    </location>
</feature>
<keyword evidence="1" id="KW-1133">Transmembrane helix</keyword>
<dbReference type="EMBL" id="BDIP01006899">
    <property type="protein sequence ID" value="GIQ90937.1"/>
    <property type="molecule type" value="Genomic_DNA"/>
</dbReference>
<evidence type="ECO:0000313" key="3">
    <source>
        <dbReference type="Proteomes" id="UP000265618"/>
    </source>
</evidence>
<accession>A0A9K3D9W9</accession>